<feature type="compositionally biased region" description="Pro residues" evidence="1">
    <location>
        <begin position="109"/>
        <end position="118"/>
    </location>
</feature>
<keyword evidence="4" id="KW-1185">Reference proteome</keyword>
<keyword evidence="2" id="KW-0812">Transmembrane</keyword>
<organism evidence="3 4">
    <name type="scientific">Tardiphaga alba</name>
    <dbReference type="NCBI Taxonomy" id="340268"/>
    <lineage>
        <taxon>Bacteria</taxon>
        <taxon>Pseudomonadati</taxon>
        <taxon>Pseudomonadota</taxon>
        <taxon>Alphaproteobacteria</taxon>
        <taxon>Hyphomicrobiales</taxon>
        <taxon>Nitrobacteraceae</taxon>
        <taxon>Tardiphaga</taxon>
    </lineage>
</organism>
<dbReference type="EMBL" id="CP036498">
    <property type="protein sequence ID" value="QUS39932.1"/>
    <property type="molecule type" value="Genomic_DNA"/>
</dbReference>
<gene>
    <name evidence="3" type="ORF">RPMA_14645</name>
</gene>
<accession>A0ABX8A8X9</accession>
<evidence type="ECO:0000256" key="2">
    <source>
        <dbReference type="SAM" id="Phobius"/>
    </source>
</evidence>
<keyword evidence="2" id="KW-0472">Membrane</keyword>
<proteinExistence type="predicted"/>
<evidence type="ECO:0000313" key="4">
    <source>
        <dbReference type="Proteomes" id="UP000682843"/>
    </source>
</evidence>
<protein>
    <submittedName>
        <fullName evidence="3">Uncharacterized protein</fullName>
    </submittedName>
</protein>
<name>A0ABX8A8X9_9BRAD</name>
<dbReference type="Proteomes" id="UP000682843">
    <property type="component" value="Chromosome"/>
</dbReference>
<evidence type="ECO:0000256" key="1">
    <source>
        <dbReference type="SAM" id="MobiDB-lite"/>
    </source>
</evidence>
<evidence type="ECO:0000313" key="3">
    <source>
        <dbReference type="EMBL" id="QUS39932.1"/>
    </source>
</evidence>
<keyword evidence="2" id="KW-1133">Transmembrane helix</keyword>
<sequence>MMIELLIATCSLAGLAIGLVFSVRAIALTTVAMAIFAASMSWSQDFGMLGGIALTTGCLVACQLSYLAGRAVTKRYGFPDLLAGDEIDGDPGEPSQRSVANQDPERDPPPSGPASPKP</sequence>
<dbReference type="RefSeq" id="WP_211908097.1">
    <property type="nucleotide sequence ID" value="NZ_CP036498.1"/>
</dbReference>
<feature type="region of interest" description="Disordered" evidence="1">
    <location>
        <begin position="83"/>
        <end position="118"/>
    </location>
</feature>
<reference evidence="3 4" key="1">
    <citation type="submission" date="2019-02" db="EMBL/GenBank/DDBJ databases">
        <title>Emended description of the genus Rhodopseudomonas and description of Rhodopseudomonas albus sp. nov., a non-phototrophic, heavy-metal-tolerant bacterium isolated from garden soil.</title>
        <authorList>
            <person name="Bao Z."/>
            <person name="Cao W.W."/>
            <person name="Sato Y."/>
            <person name="Nishizawa T."/>
            <person name="Zhao J."/>
            <person name="Guo Y."/>
            <person name="Ohta H."/>
        </authorList>
    </citation>
    <scope>NUCLEOTIDE SEQUENCE [LARGE SCALE GENOMIC DNA]</scope>
    <source>
        <strain evidence="3 4">SK50-23</strain>
    </source>
</reference>
<feature type="transmembrane region" description="Helical" evidence="2">
    <location>
        <begin position="46"/>
        <end position="68"/>
    </location>
</feature>